<organism evidence="1 2">
    <name type="scientific">Silvibacterium bohemicum</name>
    <dbReference type="NCBI Taxonomy" id="1577686"/>
    <lineage>
        <taxon>Bacteria</taxon>
        <taxon>Pseudomonadati</taxon>
        <taxon>Acidobacteriota</taxon>
        <taxon>Terriglobia</taxon>
        <taxon>Terriglobales</taxon>
        <taxon>Acidobacteriaceae</taxon>
        <taxon>Silvibacterium</taxon>
    </lineage>
</organism>
<protein>
    <recommendedName>
        <fullName evidence="3">Antitoxin</fullName>
    </recommendedName>
</protein>
<gene>
    <name evidence="1" type="ORF">HNQ77_004969</name>
</gene>
<dbReference type="OrthoDB" id="3579062at2"/>
<evidence type="ECO:0000313" key="1">
    <source>
        <dbReference type="EMBL" id="MBB6146984.1"/>
    </source>
</evidence>
<dbReference type="EMBL" id="JACHEK010000012">
    <property type="protein sequence ID" value="MBB6146984.1"/>
    <property type="molecule type" value="Genomic_DNA"/>
</dbReference>
<dbReference type="AlphaFoldDB" id="A0A841K9M3"/>
<dbReference type="CDD" id="cd21631">
    <property type="entry name" value="RHH_CopG_NikR-like"/>
    <property type="match status" value="1"/>
</dbReference>
<reference evidence="1 2" key="1">
    <citation type="submission" date="2020-08" db="EMBL/GenBank/DDBJ databases">
        <title>Genomic Encyclopedia of Type Strains, Phase IV (KMG-IV): sequencing the most valuable type-strain genomes for metagenomic binning, comparative biology and taxonomic classification.</title>
        <authorList>
            <person name="Goeker M."/>
        </authorList>
    </citation>
    <scope>NUCLEOTIDE SEQUENCE [LARGE SCALE GENOMIC DNA]</scope>
    <source>
        <strain evidence="1 2">DSM 103733</strain>
    </source>
</reference>
<comment type="caution">
    <text evidence="1">The sequence shown here is derived from an EMBL/GenBank/DDBJ whole genome shotgun (WGS) entry which is preliminary data.</text>
</comment>
<name>A0A841K9M3_9BACT</name>
<evidence type="ECO:0008006" key="3">
    <source>
        <dbReference type="Google" id="ProtNLM"/>
    </source>
</evidence>
<sequence>MRTTITLDADVEQLLKKAIRERDISFKEAVNDAIRTGLKAGATKRPRFRQQTFSMGAPQNFQWEKALGMAAALEDEEIMRKMAMGK</sequence>
<accession>A0A841K9M3</accession>
<dbReference type="RefSeq" id="WP_050060053.1">
    <property type="nucleotide sequence ID" value="NZ_JACHEK010000012.1"/>
</dbReference>
<proteinExistence type="predicted"/>
<keyword evidence="2" id="KW-1185">Reference proteome</keyword>
<dbReference type="Proteomes" id="UP000538666">
    <property type="component" value="Unassembled WGS sequence"/>
</dbReference>
<evidence type="ECO:0000313" key="2">
    <source>
        <dbReference type="Proteomes" id="UP000538666"/>
    </source>
</evidence>